<dbReference type="EMBL" id="AAKN02013163">
    <property type="status" value="NOT_ANNOTATED_CDS"/>
    <property type="molecule type" value="Genomic_DNA"/>
</dbReference>
<dbReference type="VEuPathDB" id="HostDB:ENSCPOG00000038087"/>
<dbReference type="STRING" id="10141.ENSCPOP00000027004"/>
<dbReference type="PANTHER" id="PTHR21100">
    <property type="entry name" value="PREFOLDIN SUBUNIT 4"/>
    <property type="match status" value="1"/>
</dbReference>
<evidence type="ECO:0000313" key="3">
    <source>
        <dbReference type="Ensembl" id="ENSCPOP00000027004.1"/>
    </source>
</evidence>
<accession>A0A286XND6</accession>
<organism evidence="3 4">
    <name type="scientific">Cavia porcellus</name>
    <name type="common">Guinea pig</name>
    <dbReference type="NCBI Taxonomy" id="10141"/>
    <lineage>
        <taxon>Eukaryota</taxon>
        <taxon>Metazoa</taxon>
        <taxon>Chordata</taxon>
        <taxon>Craniata</taxon>
        <taxon>Vertebrata</taxon>
        <taxon>Euteleostomi</taxon>
        <taxon>Mammalia</taxon>
        <taxon>Eutheria</taxon>
        <taxon>Euarchontoglires</taxon>
        <taxon>Glires</taxon>
        <taxon>Rodentia</taxon>
        <taxon>Hystricomorpha</taxon>
        <taxon>Caviidae</taxon>
        <taxon>Cavia</taxon>
    </lineage>
</organism>
<dbReference type="Proteomes" id="UP000005447">
    <property type="component" value="Unassembled WGS sequence"/>
</dbReference>
<protein>
    <recommendedName>
        <fullName evidence="5">Prefoldin subunit 4</fullName>
    </recommendedName>
</protein>
<dbReference type="InParanoid" id="A0A286XND6"/>
<dbReference type="OMA" id="YDIMLSD"/>
<dbReference type="GO" id="GO:0016272">
    <property type="term" value="C:prefoldin complex"/>
    <property type="evidence" value="ECO:0007669"/>
    <property type="project" value="InterPro"/>
</dbReference>
<reference evidence="3" key="2">
    <citation type="submission" date="2025-08" db="UniProtKB">
        <authorList>
            <consortium name="Ensembl"/>
        </authorList>
    </citation>
    <scope>IDENTIFICATION</scope>
    <source>
        <strain evidence="3">2N</strain>
    </source>
</reference>
<reference evidence="3" key="3">
    <citation type="submission" date="2025-09" db="UniProtKB">
        <authorList>
            <consortium name="Ensembl"/>
        </authorList>
    </citation>
    <scope>IDENTIFICATION</scope>
    <source>
        <strain evidence="3">2N</strain>
    </source>
</reference>
<evidence type="ECO:0000256" key="2">
    <source>
        <dbReference type="SAM" id="Coils"/>
    </source>
</evidence>
<proteinExistence type="predicted"/>
<sequence>MAATMNKAAAEDLNVTVEEQQKINRFAQDTSRTTELKEEIEVKKKQLQNLEDACYDIMLSDDDCLMIPYIETKKNLQEGIDALESRVASIQQVLANLKVQLYVKFASNRNLEADES</sequence>
<evidence type="ECO:0000313" key="4">
    <source>
        <dbReference type="Proteomes" id="UP000005447"/>
    </source>
</evidence>
<name>A0A286XND6_CAVPO</name>
<feature type="coiled-coil region" evidence="2">
    <location>
        <begin position="33"/>
        <end position="100"/>
    </location>
</feature>
<reference evidence="4" key="1">
    <citation type="journal article" date="2011" name="Nature">
        <title>A high-resolution map of human evolutionary constraint using 29 mammals.</title>
        <authorList>
            <person name="Lindblad-Toh K."/>
            <person name="Garber M."/>
            <person name="Zuk O."/>
            <person name="Lin M.F."/>
            <person name="Parker B.J."/>
            <person name="Washietl S."/>
            <person name="Kheradpour P."/>
            <person name="Ernst J."/>
            <person name="Jordan G."/>
            <person name="Mauceli E."/>
            <person name="Ward L.D."/>
            <person name="Lowe C.B."/>
            <person name="Holloway A.K."/>
            <person name="Clamp M."/>
            <person name="Gnerre S."/>
            <person name="Alfoldi J."/>
            <person name="Beal K."/>
            <person name="Chang J."/>
            <person name="Clawson H."/>
            <person name="Cuff J."/>
            <person name="Di Palma F."/>
            <person name="Fitzgerald S."/>
            <person name="Flicek P."/>
            <person name="Guttman M."/>
            <person name="Hubisz M.J."/>
            <person name="Jaffe D.B."/>
            <person name="Jungreis I."/>
            <person name="Kent W.J."/>
            <person name="Kostka D."/>
            <person name="Lara M."/>
            <person name="Martins A.L."/>
            <person name="Massingham T."/>
            <person name="Moltke I."/>
            <person name="Raney B.J."/>
            <person name="Rasmussen M.D."/>
            <person name="Robinson J."/>
            <person name="Stark A."/>
            <person name="Vilella A.J."/>
            <person name="Wen J."/>
            <person name="Xie X."/>
            <person name="Zody M.C."/>
            <person name="Baldwin J."/>
            <person name="Bloom T."/>
            <person name="Chin C.W."/>
            <person name="Heiman D."/>
            <person name="Nicol R."/>
            <person name="Nusbaum C."/>
            <person name="Young S."/>
            <person name="Wilkinson J."/>
            <person name="Worley K.C."/>
            <person name="Kovar C.L."/>
            <person name="Muzny D.M."/>
            <person name="Gibbs R.A."/>
            <person name="Cree A."/>
            <person name="Dihn H.H."/>
            <person name="Fowler G."/>
            <person name="Jhangiani S."/>
            <person name="Joshi V."/>
            <person name="Lee S."/>
            <person name="Lewis L.R."/>
            <person name="Nazareth L.V."/>
            <person name="Okwuonu G."/>
            <person name="Santibanez J."/>
            <person name="Warren W.C."/>
            <person name="Mardis E.R."/>
            <person name="Weinstock G.M."/>
            <person name="Wilson R.K."/>
            <person name="Delehaunty K."/>
            <person name="Dooling D."/>
            <person name="Fronik C."/>
            <person name="Fulton L."/>
            <person name="Fulton B."/>
            <person name="Graves T."/>
            <person name="Minx P."/>
            <person name="Sodergren E."/>
            <person name="Birney E."/>
            <person name="Margulies E.H."/>
            <person name="Herrero J."/>
            <person name="Green E.D."/>
            <person name="Haussler D."/>
            <person name="Siepel A."/>
            <person name="Goldman N."/>
            <person name="Pollard K.S."/>
            <person name="Pedersen J.S."/>
            <person name="Lander E.S."/>
            <person name="Kellis M."/>
        </authorList>
    </citation>
    <scope>NUCLEOTIDE SEQUENCE [LARGE SCALE GENOMIC DNA]</scope>
    <source>
        <strain evidence="4">2N</strain>
    </source>
</reference>
<keyword evidence="4" id="KW-1185">Reference proteome</keyword>
<dbReference type="InterPro" id="IPR016661">
    <property type="entry name" value="PFDN4"/>
</dbReference>
<dbReference type="PANTHER" id="PTHR21100:SF9">
    <property type="entry name" value="PREFOLDIN SUBUNIT 4"/>
    <property type="match status" value="1"/>
</dbReference>
<keyword evidence="2" id="KW-0175">Coiled coil</keyword>
<dbReference type="GO" id="GO:0005737">
    <property type="term" value="C:cytoplasm"/>
    <property type="evidence" value="ECO:0007669"/>
    <property type="project" value="TreeGrafter"/>
</dbReference>
<dbReference type="GeneTree" id="ENSGT00390000006696"/>
<dbReference type="GO" id="GO:0051082">
    <property type="term" value="F:unfolded protein binding"/>
    <property type="evidence" value="ECO:0007669"/>
    <property type="project" value="TreeGrafter"/>
</dbReference>
<dbReference type="GO" id="GO:0006457">
    <property type="term" value="P:protein folding"/>
    <property type="evidence" value="ECO:0007669"/>
    <property type="project" value="InterPro"/>
</dbReference>
<dbReference type="Ensembl" id="ENSCPOT00000043440.1">
    <property type="protein sequence ID" value="ENSCPOP00000027004.1"/>
    <property type="gene ID" value="ENSCPOG00000038087.1"/>
</dbReference>
<evidence type="ECO:0000256" key="1">
    <source>
        <dbReference type="ARBA" id="ARBA00023186"/>
    </source>
</evidence>
<keyword evidence="1" id="KW-0143">Chaperone</keyword>
<evidence type="ECO:0008006" key="5">
    <source>
        <dbReference type="Google" id="ProtNLM"/>
    </source>
</evidence>
<dbReference type="AlphaFoldDB" id="A0A286XND6"/>